<dbReference type="InterPro" id="IPR029045">
    <property type="entry name" value="ClpP/crotonase-like_dom_sf"/>
</dbReference>
<evidence type="ECO:0000256" key="1">
    <source>
        <dbReference type="ARBA" id="ARBA00005254"/>
    </source>
</evidence>
<dbReference type="AlphaFoldDB" id="A0A1D9LLN3"/>
<dbReference type="Proteomes" id="UP000178776">
    <property type="component" value="Chromosome"/>
</dbReference>
<dbReference type="CDD" id="cd06558">
    <property type="entry name" value="crotonase-like"/>
    <property type="match status" value="1"/>
</dbReference>
<protein>
    <submittedName>
        <fullName evidence="3">Enoyl-CoA hydratase</fullName>
    </submittedName>
</protein>
<dbReference type="KEGG" id="cvc:BKX93_20920"/>
<evidence type="ECO:0000256" key="2">
    <source>
        <dbReference type="ARBA" id="ARBA00023239"/>
    </source>
</evidence>
<dbReference type="RefSeq" id="WP_070981209.1">
    <property type="nucleotide sequence ID" value="NZ_CP017707.1"/>
</dbReference>
<dbReference type="Pfam" id="PF00378">
    <property type="entry name" value="ECH_1"/>
    <property type="match status" value="1"/>
</dbReference>
<name>A0A1D9LLN3_9NEIS</name>
<dbReference type="InterPro" id="IPR001753">
    <property type="entry name" value="Enoyl-CoA_hydra/iso"/>
</dbReference>
<dbReference type="GeneID" id="68843664"/>
<dbReference type="EMBL" id="CP017707">
    <property type="protein sequence ID" value="AOZ52218.1"/>
    <property type="molecule type" value="Genomic_DNA"/>
</dbReference>
<organism evidence="3 4">
    <name type="scientific">Chromobacterium vaccinii</name>
    <dbReference type="NCBI Taxonomy" id="1108595"/>
    <lineage>
        <taxon>Bacteria</taxon>
        <taxon>Pseudomonadati</taxon>
        <taxon>Pseudomonadota</taxon>
        <taxon>Betaproteobacteria</taxon>
        <taxon>Neisseriales</taxon>
        <taxon>Chromobacteriaceae</taxon>
        <taxon>Chromobacterium</taxon>
    </lineage>
</organism>
<dbReference type="SUPFAM" id="SSF52096">
    <property type="entry name" value="ClpP/crotonase"/>
    <property type="match status" value="1"/>
</dbReference>
<accession>A0A1D9LLN3</accession>
<dbReference type="Gene3D" id="3.90.226.10">
    <property type="entry name" value="2-enoyl-CoA Hydratase, Chain A, domain 1"/>
    <property type="match status" value="1"/>
</dbReference>
<dbReference type="PANTHER" id="PTHR11941">
    <property type="entry name" value="ENOYL-COA HYDRATASE-RELATED"/>
    <property type="match status" value="1"/>
</dbReference>
<evidence type="ECO:0000313" key="3">
    <source>
        <dbReference type="EMBL" id="AOZ52218.1"/>
    </source>
</evidence>
<evidence type="ECO:0000313" key="4">
    <source>
        <dbReference type="Proteomes" id="UP000178776"/>
    </source>
</evidence>
<comment type="similarity">
    <text evidence="1">Belongs to the enoyl-CoA hydratase/isomerase family.</text>
</comment>
<reference evidence="3 4" key="1">
    <citation type="submission" date="2016-10" db="EMBL/GenBank/DDBJ databases">
        <title>Chromobacterium muskegensis sp. nov., an insecticidal bacterium isolated from Sphagnum bogs.</title>
        <authorList>
            <person name="Sparks M.E."/>
            <person name="Blackburn M.B."/>
            <person name="Gundersen-Rindal D.E."/>
            <person name="Mitchell A."/>
            <person name="Farrar R."/>
            <person name="Kuhar D."/>
        </authorList>
    </citation>
    <scope>NUCLEOTIDE SEQUENCE [LARGE SCALE GENOMIC DNA]</scope>
    <source>
        <strain evidence="3 4">21-1</strain>
    </source>
</reference>
<dbReference type="GO" id="GO:0016829">
    <property type="term" value="F:lyase activity"/>
    <property type="evidence" value="ECO:0007669"/>
    <property type="project" value="UniProtKB-KW"/>
</dbReference>
<dbReference type="PANTHER" id="PTHR11941:SF54">
    <property type="entry name" value="ENOYL-COA HYDRATASE, MITOCHONDRIAL"/>
    <property type="match status" value="1"/>
</dbReference>
<keyword evidence="2" id="KW-0456">Lyase</keyword>
<dbReference type="GO" id="GO:0006635">
    <property type="term" value="P:fatty acid beta-oxidation"/>
    <property type="evidence" value="ECO:0007669"/>
    <property type="project" value="TreeGrafter"/>
</dbReference>
<proteinExistence type="inferred from homology"/>
<gene>
    <name evidence="3" type="ORF">BKX93_20920</name>
</gene>
<dbReference type="STRING" id="1108595.BKX93_20920"/>
<dbReference type="FunFam" id="3.90.226.10:FF:000009">
    <property type="entry name" value="Carnitinyl-CoA dehydratase"/>
    <property type="match status" value="1"/>
</dbReference>
<sequence>MLERDVVRSKAEGGIARLELNRPDCLNAMNRQLLRQLLAALEWAAADDAVRAVIITGHGRVFSAGADIRYLNRAPAAEVRELARLAVAVTGRIEALGKPVLAAINGDALGGGLEISEACALRVAASHARFGHPEVKIGAVAGFGGTTRLPRLIGKGRAAEMLLTGRLIDADEACRLGLVNRVVAAEALMAESEALLGEVLAQSPLAVRLSWEAMHRGLSLSEDESARLGADYFGLAAQSEDFRIGTRAFLDNRAPKFKGR</sequence>